<accession>A0A9D3T5I9</accession>
<evidence type="ECO:0000256" key="1">
    <source>
        <dbReference type="SAM" id="MobiDB-lite"/>
    </source>
</evidence>
<feature type="region of interest" description="Disordered" evidence="1">
    <location>
        <begin position="76"/>
        <end position="98"/>
    </location>
</feature>
<dbReference type="EMBL" id="JAFDVH010000012">
    <property type="protein sequence ID" value="KAG7467551.1"/>
    <property type="molecule type" value="Genomic_DNA"/>
</dbReference>
<evidence type="ECO:0000313" key="2">
    <source>
        <dbReference type="EMBL" id="KAG7467551.1"/>
    </source>
</evidence>
<gene>
    <name evidence="2" type="ORF">MATL_G00154960</name>
</gene>
<dbReference type="Proteomes" id="UP001046870">
    <property type="component" value="Chromosome 12"/>
</dbReference>
<sequence>MLSKENRAALALCAILAAESPKKKRRRVWVRRWLGRRGQYGFCFPAGTGGGSRKSGDQKSLRIESLRKEGNQVCGRENPVRAESTGGSLHACTTCNPN</sequence>
<evidence type="ECO:0000313" key="3">
    <source>
        <dbReference type="Proteomes" id="UP001046870"/>
    </source>
</evidence>
<organism evidence="2 3">
    <name type="scientific">Megalops atlanticus</name>
    <name type="common">Tarpon</name>
    <name type="synonym">Clupea gigantea</name>
    <dbReference type="NCBI Taxonomy" id="7932"/>
    <lineage>
        <taxon>Eukaryota</taxon>
        <taxon>Metazoa</taxon>
        <taxon>Chordata</taxon>
        <taxon>Craniata</taxon>
        <taxon>Vertebrata</taxon>
        <taxon>Euteleostomi</taxon>
        <taxon>Actinopterygii</taxon>
        <taxon>Neopterygii</taxon>
        <taxon>Teleostei</taxon>
        <taxon>Elopiformes</taxon>
        <taxon>Megalopidae</taxon>
        <taxon>Megalops</taxon>
    </lineage>
</organism>
<protein>
    <submittedName>
        <fullName evidence="2">Uncharacterized protein</fullName>
    </submittedName>
</protein>
<comment type="caution">
    <text evidence="2">The sequence shown here is derived from an EMBL/GenBank/DDBJ whole genome shotgun (WGS) entry which is preliminary data.</text>
</comment>
<name>A0A9D3T5I9_MEGAT</name>
<keyword evidence="3" id="KW-1185">Reference proteome</keyword>
<feature type="compositionally biased region" description="Polar residues" evidence="1">
    <location>
        <begin position="85"/>
        <end position="98"/>
    </location>
</feature>
<dbReference type="AlphaFoldDB" id="A0A9D3T5I9"/>
<reference evidence="2" key="1">
    <citation type="submission" date="2021-01" db="EMBL/GenBank/DDBJ databases">
        <authorList>
            <person name="Zahm M."/>
            <person name="Roques C."/>
            <person name="Cabau C."/>
            <person name="Klopp C."/>
            <person name="Donnadieu C."/>
            <person name="Jouanno E."/>
            <person name="Lampietro C."/>
            <person name="Louis A."/>
            <person name="Herpin A."/>
            <person name="Echchiki A."/>
            <person name="Berthelot C."/>
            <person name="Parey E."/>
            <person name="Roest-Crollius H."/>
            <person name="Braasch I."/>
            <person name="Postlethwait J."/>
            <person name="Bobe J."/>
            <person name="Montfort J."/>
            <person name="Bouchez O."/>
            <person name="Begum T."/>
            <person name="Mejri S."/>
            <person name="Adams A."/>
            <person name="Chen W.-J."/>
            <person name="Guiguen Y."/>
        </authorList>
    </citation>
    <scope>NUCLEOTIDE SEQUENCE</scope>
    <source>
        <strain evidence="2">YG-15Mar2019-1</strain>
        <tissue evidence="2">Brain</tissue>
    </source>
</reference>
<proteinExistence type="predicted"/>